<evidence type="ECO:0000259" key="8">
    <source>
        <dbReference type="PROSITE" id="PS50109"/>
    </source>
</evidence>
<evidence type="ECO:0000313" key="10">
    <source>
        <dbReference type="Proteomes" id="UP000177152"/>
    </source>
</evidence>
<dbReference type="PRINTS" id="PR00344">
    <property type="entry name" value="BCTRLSENSOR"/>
</dbReference>
<keyword evidence="4" id="KW-0808">Transferase</keyword>
<dbReference type="PANTHER" id="PTHR43711">
    <property type="entry name" value="TWO-COMPONENT HISTIDINE KINASE"/>
    <property type="match status" value="1"/>
</dbReference>
<keyword evidence="3" id="KW-0597">Phosphoprotein</keyword>
<dbReference type="SMART" id="SM00388">
    <property type="entry name" value="HisKA"/>
    <property type="match status" value="1"/>
</dbReference>
<protein>
    <recommendedName>
        <fullName evidence="2">histidine kinase</fullName>
        <ecNumber evidence="2">2.7.13.3</ecNumber>
    </recommendedName>
</protein>
<evidence type="ECO:0000256" key="1">
    <source>
        <dbReference type="ARBA" id="ARBA00000085"/>
    </source>
</evidence>
<dbReference type="InterPro" id="IPR036097">
    <property type="entry name" value="HisK_dim/P_sf"/>
</dbReference>
<keyword evidence="7" id="KW-0812">Transmembrane</keyword>
<evidence type="ECO:0000256" key="7">
    <source>
        <dbReference type="SAM" id="Phobius"/>
    </source>
</evidence>
<feature type="domain" description="Histidine kinase" evidence="8">
    <location>
        <begin position="97"/>
        <end position="317"/>
    </location>
</feature>
<dbReference type="EMBL" id="MHQC01000001">
    <property type="protein sequence ID" value="OGZ95986.1"/>
    <property type="molecule type" value="Genomic_DNA"/>
</dbReference>
<accession>A0A1G2K992</accession>
<evidence type="ECO:0000256" key="2">
    <source>
        <dbReference type="ARBA" id="ARBA00012438"/>
    </source>
</evidence>
<name>A0A1G2K992_9BACT</name>
<dbReference type="Proteomes" id="UP000177152">
    <property type="component" value="Unassembled WGS sequence"/>
</dbReference>
<dbReference type="PANTHER" id="PTHR43711:SF1">
    <property type="entry name" value="HISTIDINE KINASE 1"/>
    <property type="match status" value="1"/>
</dbReference>
<dbReference type="EC" id="2.7.13.3" evidence="2"/>
<dbReference type="SUPFAM" id="SSF47384">
    <property type="entry name" value="Homodimeric domain of signal transducing histidine kinase"/>
    <property type="match status" value="1"/>
</dbReference>
<keyword evidence="5" id="KW-0418">Kinase</keyword>
<dbReference type="InterPro" id="IPR004358">
    <property type="entry name" value="Sig_transdc_His_kin-like_C"/>
</dbReference>
<keyword evidence="6" id="KW-0902">Two-component regulatory system</keyword>
<dbReference type="CDD" id="cd00075">
    <property type="entry name" value="HATPase"/>
    <property type="match status" value="1"/>
</dbReference>
<feature type="transmembrane region" description="Helical" evidence="7">
    <location>
        <begin position="60"/>
        <end position="81"/>
    </location>
</feature>
<evidence type="ECO:0000256" key="3">
    <source>
        <dbReference type="ARBA" id="ARBA00022553"/>
    </source>
</evidence>
<dbReference type="PROSITE" id="PS50109">
    <property type="entry name" value="HIS_KIN"/>
    <property type="match status" value="1"/>
</dbReference>
<feature type="transmembrane region" description="Helical" evidence="7">
    <location>
        <begin position="28"/>
        <end position="48"/>
    </location>
</feature>
<gene>
    <name evidence="9" type="ORF">A2633_01520</name>
</gene>
<evidence type="ECO:0000256" key="4">
    <source>
        <dbReference type="ARBA" id="ARBA00022679"/>
    </source>
</evidence>
<dbReference type="SUPFAM" id="SSF55874">
    <property type="entry name" value="ATPase domain of HSP90 chaperone/DNA topoisomerase II/histidine kinase"/>
    <property type="match status" value="1"/>
</dbReference>
<dbReference type="GO" id="GO:0000155">
    <property type="term" value="F:phosphorelay sensor kinase activity"/>
    <property type="evidence" value="ECO:0007669"/>
    <property type="project" value="InterPro"/>
</dbReference>
<dbReference type="InterPro" id="IPR036890">
    <property type="entry name" value="HATPase_C_sf"/>
</dbReference>
<evidence type="ECO:0000256" key="6">
    <source>
        <dbReference type="ARBA" id="ARBA00023012"/>
    </source>
</evidence>
<dbReference type="FunFam" id="3.30.565.10:FF:000006">
    <property type="entry name" value="Sensor histidine kinase WalK"/>
    <property type="match status" value="1"/>
</dbReference>
<organism evidence="9 10">
    <name type="scientific">Candidatus Sungbacteria bacterium RIFCSPHIGHO2_01_FULL_47_32</name>
    <dbReference type="NCBI Taxonomy" id="1802264"/>
    <lineage>
        <taxon>Bacteria</taxon>
        <taxon>Candidatus Sungiibacteriota</taxon>
    </lineage>
</organism>
<dbReference type="Pfam" id="PF02518">
    <property type="entry name" value="HATPase_c"/>
    <property type="match status" value="1"/>
</dbReference>
<dbReference type="AlphaFoldDB" id="A0A1G2K992"/>
<proteinExistence type="predicted"/>
<evidence type="ECO:0000313" key="9">
    <source>
        <dbReference type="EMBL" id="OGZ95986.1"/>
    </source>
</evidence>
<evidence type="ECO:0000256" key="5">
    <source>
        <dbReference type="ARBA" id="ARBA00022777"/>
    </source>
</evidence>
<dbReference type="SMART" id="SM00387">
    <property type="entry name" value="HATPase_c"/>
    <property type="match status" value="1"/>
</dbReference>
<dbReference type="InterPro" id="IPR050736">
    <property type="entry name" value="Sensor_HK_Regulatory"/>
</dbReference>
<dbReference type="Gene3D" id="1.10.287.130">
    <property type="match status" value="1"/>
</dbReference>
<comment type="catalytic activity">
    <reaction evidence="1">
        <text>ATP + protein L-histidine = ADP + protein N-phospho-L-histidine.</text>
        <dbReference type="EC" id="2.7.13.3"/>
    </reaction>
</comment>
<reference evidence="9 10" key="1">
    <citation type="journal article" date="2016" name="Nat. Commun.">
        <title>Thousands of microbial genomes shed light on interconnected biogeochemical processes in an aquifer system.</title>
        <authorList>
            <person name="Anantharaman K."/>
            <person name="Brown C.T."/>
            <person name="Hug L.A."/>
            <person name="Sharon I."/>
            <person name="Castelle C.J."/>
            <person name="Probst A.J."/>
            <person name="Thomas B.C."/>
            <person name="Singh A."/>
            <person name="Wilkins M.J."/>
            <person name="Karaoz U."/>
            <person name="Brodie E.L."/>
            <person name="Williams K.H."/>
            <person name="Hubbard S.S."/>
            <person name="Banfield J.F."/>
        </authorList>
    </citation>
    <scope>NUCLEOTIDE SEQUENCE [LARGE SCALE GENOMIC DNA]</scope>
</reference>
<dbReference type="InterPro" id="IPR003594">
    <property type="entry name" value="HATPase_dom"/>
</dbReference>
<dbReference type="Pfam" id="PF00512">
    <property type="entry name" value="HisKA"/>
    <property type="match status" value="1"/>
</dbReference>
<sequence length="317" mass="35415">MIAKKFLEKLNVISECKKVGLGAWECPPLLFVLMGLINVLAMSGSYLISSHYIDDSAVEIGIAAVVSIVILVIGNFIIHGFNKMAEANQLKSEFISIVSHQLRSPLSIFKWTMDILLKEAKEKKGGSPDETYLNILSENTERMIQLVNLLLEANRIESGRMVLARVPLSLQKITNDMVQSVTWYAKAYNVDIAFESVENPPEIIGDADRLRMVVQNLIDNAIRYSRGKGTVHVKLSVDGKFLRWEIHDNGVGIPKEQQKFIFQKFYRSDNAVRHQTQGSGLGLYIAKSVVEGLGGHIGFDSELDQGSTFWFTLPARS</sequence>
<keyword evidence="7" id="KW-1133">Transmembrane helix</keyword>
<keyword evidence="7" id="KW-0472">Membrane</keyword>
<dbReference type="InterPro" id="IPR003661">
    <property type="entry name" value="HisK_dim/P_dom"/>
</dbReference>
<dbReference type="InterPro" id="IPR005467">
    <property type="entry name" value="His_kinase_dom"/>
</dbReference>
<comment type="caution">
    <text evidence="9">The sequence shown here is derived from an EMBL/GenBank/DDBJ whole genome shotgun (WGS) entry which is preliminary data.</text>
</comment>
<dbReference type="Gene3D" id="3.30.565.10">
    <property type="entry name" value="Histidine kinase-like ATPase, C-terminal domain"/>
    <property type="match status" value="1"/>
</dbReference>
<dbReference type="CDD" id="cd00082">
    <property type="entry name" value="HisKA"/>
    <property type="match status" value="1"/>
</dbReference>